<proteinExistence type="predicted"/>
<dbReference type="AlphaFoldDB" id="A0A091CBQ8"/>
<keyword evidence="1" id="KW-0472">Membrane</keyword>
<dbReference type="RefSeq" id="WP_038024470.1">
    <property type="nucleotide sequence ID" value="NZ_JPVT01000267.1"/>
</dbReference>
<reference evidence="2 3" key="1">
    <citation type="submission" date="2014-08" db="EMBL/GenBank/DDBJ databases">
        <title>Genome sequence of Tetragenococcus muriaticus.</title>
        <authorList>
            <person name="Chuea-nongthon C."/>
            <person name="Rodtong S."/>
            <person name="Yongsawatdigul J."/>
            <person name="Steele J.L."/>
            <person name="Liu X.-y."/>
            <person name="Speers J."/>
            <person name="Glasner J.D."/>
            <person name="Neeno-Eckwall E.C."/>
        </authorList>
    </citation>
    <scope>NUCLEOTIDE SEQUENCE [LARGE SCALE GENOMIC DNA]</scope>
    <source>
        <strain evidence="2 3">3MR10-3</strain>
    </source>
</reference>
<protein>
    <submittedName>
        <fullName evidence="2">Uncharacterized protein</fullName>
    </submittedName>
</protein>
<dbReference type="EMBL" id="JPVT01000267">
    <property type="protein sequence ID" value="KFN89008.1"/>
    <property type="molecule type" value="Genomic_DNA"/>
</dbReference>
<keyword evidence="3" id="KW-1185">Reference proteome</keyword>
<organism evidence="2 3">
    <name type="scientific">Tetragenococcus muriaticus 3MR10-3</name>
    <dbReference type="NCBI Taxonomy" id="1302648"/>
    <lineage>
        <taxon>Bacteria</taxon>
        <taxon>Bacillati</taxon>
        <taxon>Bacillota</taxon>
        <taxon>Bacilli</taxon>
        <taxon>Lactobacillales</taxon>
        <taxon>Enterococcaceae</taxon>
        <taxon>Tetragenococcus</taxon>
    </lineage>
</organism>
<dbReference type="PATRIC" id="fig|1302648.3.peg.2221"/>
<dbReference type="Proteomes" id="UP000029381">
    <property type="component" value="Unassembled WGS sequence"/>
</dbReference>
<gene>
    <name evidence="2" type="ORF">TMU3MR103_2274</name>
</gene>
<evidence type="ECO:0000313" key="3">
    <source>
        <dbReference type="Proteomes" id="UP000029381"/>
    </source>
</evidence>
<evidence type="ECO:0000313" key="2">
    <source>
        <dbReference type="EMBL" id="KFN89008.1"/>
    </source>
</evidence>
<name>A0A091CBQ8_9ENTE</name>
<keyword evidence="1" id="KW-1133">Transmembrane helix</keyword>
<sequence length="69" mass="8383">MDKIKEIVFWAIGIFFLINQFIRYFINSKWGESVREVTLSLPLWLKIVITIFSIVILFWLFPYKDLLKK</sequence>
<comment type="caution">
    <text evidence="2">The sequence shown here is derived from an EMBL/GenBank/DDBJ whole genome shotgun (WGS) entry which is preliminary data.</text>
</comment>
<keyword evidence="1" id="KW-0812">Transmembrane</keyword>
<feature type="transmembrane region" description="Helical" evidence="1">
    <location>
        <begin position="7"/>
        <end position="26"/>
    </location>
</feature>
<evidence type="ECO:0000256" key="1">
    <source>
        <dbReference type="SAM" id="Phobius"/>
    </source>
</evidence>
<accession>A0A091CBQ8</accession>
<feature type="transmembrane region" description="Helical" evidence="1">
    <location>
        <begin position="41"/>
        <end position="61"/>
    </location>
</feature>